<dbReference type="KEGG" id="dli:dnl_16080"/>
<evidence type="ECO:0000256" key="3">
    <source>
        <dbReference type="ARBA" id="ARBA00011992"/>
    </source>
</evidence>
<evidence type="ECO:0000256" key="2">
    <source>
        <dbReference type="ARBA" id="ARBA00007578"/>
    </source>
</evidence>
<feature type="domain" description="Urocanase Rossmann-like" evidence="10">
    <location>
        <begin position="217"/>
        <end position="440"/>
    </location>
</feature>
<evidence type="ECO:0000256" key="6">
    <source>
        <dbReference type="ARBA" id="ARBA00023239"/>
    </source>
</evidence>
<dbReference type="InterPro" id="IPR055351">
    <property type="entry name" value="Urocanase"/>
</dbReference>
<evidence type="ECO:0000256" key="4">
    <source>
        <dbReference type="ARBA" id="ARBA00022808"/>
    </source>
</evidence>
<reference evidence="13" key="1">
    <citation type="journal article" date="2021" name="Microb. Physiol.">
        <title>Proteogenomic Insights into the Physiology of Marine, Sulfate-Reducing, Filamentous Desulfonema limicola and Desulfonema magnum.</title>
        <authorList>
            <person name="Schnaars V."/>
            <person name="Wohlbrand L."/>
            <person name="Scheve S."/>
            <person name="Hinrichs C."/>
            <person name="Reinhardt R."/>
            <person name="Rabus R."/>
        </authorList>
    </citation>
    <scope>NUCLEOTIDE SEQUENCE</scope>
    <source>
        <strain evidence="13">5ac10</strain>
    </source>
</reference>
<evidence type="ECO:0000259" key="12">
    <source>
        <dbReference type="Pfam" id="PF17392"/>
    </source>
</evidence>
<feature type="binding site" evidence="9">
    <location>
        <position position="588"/>
    </location>
    <ligand>
        <name>NAD(+)</name>
        <dbReference type="ChEBI" id="CHEBI:57540"/>
    </ligand>
</feature>
<dbReference type="Gene3D" id="3.40.1770.10">
    <property type="entry name" value="Urocanase superfamily"/>
    <property type="match status" value="2"/>
</dbReference>
<dbReference type="GO" id="GO:0006548">
    <property type="term" value="P:L-histidine catabolic process"/>
    <property type="evidence" value="ECO:0007669"/>
    <property type="project" value="UniProtKB-UniRule"/>
</dbReference>
<evidence type="ECO:0000256" key="5">
    <source>
        <dbReference type="ARBA" id="ARBA00023027"/>
    </source>
</evidence>
<comment type="caution">
    <text evidence="9">Lacks conserved residue(s) required for the propagation of feature annotation.</text>
</comment>
<evidence type="ECO:0000256" key="8">
    <source>
        <dbReference type="ARBA" id="ARBA00047623"/>
    </source>
</evidence>
<accession>A0A975B5W7</accession>
<dbReference type="EC" id="4.2.1.49" evidence="3 9"/>
<comment type="similarity">
    <text evidence="2 9">Belongs to the urocanase family.</text>
</comment>
<keyword evidence="14" id="KW-1185">Reference proteome</keyword>
<proteinExistence type="inferred from homology"/>
<feature type="binding site" evidence="9">
    <location>
        <position position="207"/>
    </location>
    <ligand>
        <name>NAD(+)</name>
        <dbReference type="ChEBI" id="CHEBI:57540"/>
    </ligand>
</feature>
<comment type="catalytic activity">
    <reaction evidence="8 9">
        <text>4-imidazolone-5-propanoate = trans-urocanate + H2O</text>
        <dbReference type="Rhea" id="RHEA:13101"/>
        <dbReference type="ChEBI" id="CHEBI:15377"/>
        <dbReference type="ChEBI" id="CHEBI:17771"/>
        <dbReference type="ChEBI" id="CHEBI:77893"/>
        <dbReference type="EC" id="4.2.1.49"/>
    </reaction>
</comment>
<evidence type="ECO:0000313" key="14">
    <source>
        <dbReference type="Proteomes" id="UP000663720"/>
    </source>
</evidence>
<feature type="domain" description="Urocanase N-terminal" evidence="11">
    <location>
        <begin position="88"/>
        <end position="214"/>
    </location>
</feature>
<evidence type="ECO:0000256" key="1">
    <source>
        <dbReference type="ARBA" id="ARBA00004794"/>
    </source>
</evidence>
<dbReference type="PROSITE" id="PS01233">
    <property type="entry name" value="UROCANASE"/>
    <property type="match status" value="1"/>
</dbReference>
<dbReference type="Pfam" id="PF01175">
    <property type="entry name" value="Urocanase"/>
    <property type="match status" value="1"/>
</dbReference>
<dbReference type="HAMAP" id="MF_00577">
    <property type="entry name" value="HutU"/>
    <property type="match status" value="1"/>
</dbReference>
<dbReference type="RefSeq" id="WP_207691109.1">
    <property type="nucleotide sequence ID" value="NZ_CP061799.1"/>
</dbReference>
<feature type="domain" description="Urocanase C-terminal" evidence="12">
    <location>
        <begin position="443"/>
        <end position="641"/>
    </location>
</feature>
<protein>
    <recommendedName>
        <fullName evidence="3 9">Urocanate hydratase</fullName>
        <shortName evidence="9">Urocanase</shortName>
        <ecNumber evidence="3 9">4.2.1.49</ecNumber>
    </recommendedName>
    <alternativeName>
        <fullName evidence="7 9">Imidazolonepropionate hydrolase</fullName>
    </alternativeName>
</protein>
<dbReference type="GO" id="GO:0005737">
    <property type="term" value="C:cytoplasm"/>
    <property type="evidence" value="ECO:0007669"/>
    <property type="project" value="UniProtKB-SubCell"/>
</dbReference>
<comment type="function">
    <text evidence="9">Catalyzes the conversion of urocanate to 4-imidazolone-5-propionate.</text>
</comment>
<dbReference type="InterPro" id="IPR023637">
    <property type="entry name" value="Urocanase-like"/>
</dbReference>
<evidence type="ECO:0000256" key="7">
    <source>
        <dbReference type="ARBA" id="ARBA00031640"/>
    </source>
</evidence>
<dbReference type="PIRSF" id="PIRSF001423">
    <property type="entry name" value="Urocanate_hydrat"/>
    <property type="match status" value="1"/>
</dbReference>
<gene>
    <name evidence="9 13" type="primary">hutU</name>
    <name evidence="13" type="ORF">dnl_16080</name>
</gene>
<dbReference type="PANTHER" id="PTHR12216:SF3">
    <property type="entry name" value="UROCANATE HYDRATASE"/>
    <property type="match status" value="1"/>
</dbReference>
<dbReference type="EMBL" id="CP061799">
    <property type="protein sequence ID" value="QTA79344.1"/>
    <property type="molecule type" value="Genomic_DNA"/>
</dbReference>
<dbReference type="InterPro" id="IPR035400">
    <property type="entry name" value="Urocanase_N"/>
</dbReference>
<dbReference type="AlphaFoldDB" id="A0A975B5W7"/>
<evidence type="ECO:0000259" key="11">
    <source>
        <dbReference type="Pfam" id="PF17391"/>
    </source>
</evidence>
<dbReference type="InterPro" id="IPR035401">
    <property type="entry name" value="Urocanase_C"/>
</dbReference>
<evidence type="ECO:0000259" key="10">
    <source>
        <dbReference type="Pfam" id="PF01175"/>
    </source>
</evidence>
<comment type="cofactor">
    <cofactor evidence="9">
        <name>NAD(+)</name>
        <dbReference type="ChEBI" id="CHEBI:57540"/>
    </cofactor>
    <text evidence="9">Binds 1 NAD(+) per subunit.</text>
</comment>
<organism evidence="13 14">
    <name type="scientific">Desulfonema limicola</name>
    <dbReference type="NCBI Taxonomy" id="45656"/>
    <lineage>
        <taxon>Bacteria</taxon>
        <taxon>Pseudomonadati</taxon>
        <taxon>Thermodesulfobacteriota</taxon>
        <taxon>Desulfobacteria</taxon>
        <taxon>Desulfobacterales</taxon>
        <taxon>Desulfococcaceae</taxon>
        <taxon>Desulfonema</taxon>
    </lineage>
</organism>
<dbReference type="NCBIfam" id="NF003820">
    <property type="entry name" value="PRK05414.1"/>
    <property type="match status" value="1"/>
</dbReference>
<dbReference type="SUPFAM" id="SSF111326">
    <property type="entry name" value="Urocanase"/>
    <property type="match status" value="1"/>
</dbReference>
<feature type="binding site" evidence="9">
    <location>
        <position position="404"/>
    </location>
    <ligand>
        <name>NAD(+)</name>
        <dbReference type="ChEBI" id="CHEBI:57540"/>
    </ligand>
</feature>
<comment type="pathway">
    <text evidence="1 9">Amino-acid degradation; L-histidine degradation into L-glutamate; N-formimidoyl-L-glutamate from L-histidine: step 2/3.</text>
</comment>
<dbReference type="Pfam" id="PF17392">
    <property type="entry name" value="Urocanase_C"/>
    <property type="match status" value="1"/>
</dbReference>
<dbReference type="Proteomes" id="UP000663720">
    <property type="component" value="Chromosome"/>
</dbReference>
<dbReference type="NCBIfam" id="TIGR01228">
    <property type="entry name" value="hutU"/>
    <property type="match status" value="1"/>
</dbReference>
<comment type="subcellular location">
    <subcellularLocation>
        <location evidence="9">Cytoplasm</location>
    </subcellularLocation>
</comment>
<evidence type="ECO:0000256" key="9">
    <source>
        <dbReference type="HAMAP-Rule" id="MF_00577"/>
    </source>
</evidence>
<name>A0A975B5W7_9BACT</name>
<dbReference type="GO" id="GO:0016153">
    <property type="term" value="F:urocanate hydratase activity"/>
    <property type="evidence" value="ECO:0007669"/>
    <property type="project" value="UniProtKB-UniRule"/>
</dbReference>
<dbReference type="PANTHER" id="PTHR12216">
    <property type="entry name" value="UROCANATE HYDRATASE"/>
    <property type="match status" value="1"/>
</dbReference>
<keyword evidence="4 9" id="KW-0369">Histidine metabolism</keyword>
<sequence length="674" mass="75246">MKTNDQITQSMKINPITEIPEMPGFVPGIRRAPARGFGLSRSQTMTALKNALRYIPEKFHPELIPEFLQELKQRGRIYGYRFRPQGQIKALPVDQYKGNCLAGKAFQLMIDNNLDFDVALYPYELVTYGETGSVCQNWMQYRLIKKYLEQLTENQTLVMQSGHPLGLFKSEPDQPRVIITNGLMVGLYDNPQDWEIAAQMGVSSYGQMTAGGWMYIGPQGIVHGTYNTLINAGRKMCGIPARGSLNGLLFVSSGLGGMSGAQPKAAKIAGAVSIVAEVDLSRIKTRHEQAWVDMVSDDFKEIFSNAAKAVKEKNPLSIAYHGNIVDLLEYIAEHNIHVDLLSDQTSCHVVYDGGYCPQGINFEERTRLLETDRNKFKKLVDKSLRRHFELIRQLSSKGVFFFDYGNSFLKAVFDAGVTEIAKNKIDCKDGFIFPSYFEDIMGPIFDYGYGPFRWVCLSGKDEDLRKTDHAAMTCINPDRRPEDYDNYIWIRDAEKNSLVVGSKARILYQDAQGRVNIALKFNEMVRKKEIGPVILGRDHHDPGGTDSPFRETANIKDGSNVTADMSAHCFAGNAARGMSMIALHNGGGTGIGKAINGGYGLVLDGSQRIDKIIKSAVLWDVMGGVARRNWARNPNAMSVAAEYNRENENGDQITIPYLVDEAVIEDKVRAMLKH</sequence>
<keyword evidence="6 9" id="KW-0456">Lyase</keyword>
<evidence type="ECO:0000313" key="13">
    <source>
        <dbReference type="EMBL" id="QTA79344.1"/>
    </source>
</evidence>
<keyword evidence="5 9" id="KW-0520">NAD</keyword>
<feature type="binding site" evidence="9">
    <location>
        <position position="277"/>
    </location>
    <ligand>
        <name>NAD(+)</name>
        <dbReference type="ChEBI" id="CHEBI:57540"/>
    </ligand>
</feature>
<dbReference type="InterPro" id="IPR036190">
    <property type="entry name" value="Urocanase_sf"/>
</dbReference>
<dbReference type="Pfam" id="PF17391">
    <property type="entry name" value="Urocanase_N"/>
    <property type="match status" value="1"/>
</dbReference>
<dbReference type="InterPro" id="IPR035085">
    <property type="entry name" value="Urocanase_Rossmann-like"/>
</dbReference>
<dbReference type="Gene3D" id="3.40.50.10730">
    <property type="entry name" value="Urocanase like domains"/>
    <property type="match status" value="1"/>
</dbReference>
<feature type="binding site" evidence="9">
    <location>
        <position position="282"/>
    </location>
    <ligand>
        <name>NAD(+)</name>
        <dbReference type="ChEBI" id="CHEBI:57540"/>
    </ligand>
</feature>
<keyword evidence="9" id="KW-0963">Cytoplasm</keyword>
<dbReference type="InterPro" id="IPR023636">
    <property type="entry name" value="Urocanase_CS"/>
</dbReference>
<dbReference type="InterPro" id="IPR038364">
    <property type="entry name" value="Urocanase_central_sf"/>
</dbReference>